<dbReference type="InterPro" id="IPR012902">
    <property type="entry name" value="N_methyl_site"/>
</dbReference>
<dbReference type="RefSeq" id="WP_113915462.1">
    <property type="nucleotide sequence ID" value="NZ_QNSE01000003.1"/>
</dbReference>
<evidence type="ECO:0000256" key="2">
    <source>
        <dbReference type="ARBA" id="ARBA00022481"/>
    </source>
</evidence>
<dbReference type="EMBL" id="QNSE01000003">
    <property type="protein sequence ID" value="RBP84544.1"/>
    <property type="molecule type" value="Genomic_DNA"/>
</dbReference>
<organism evidence="5 6">
    <name type="scientific">Marinomonas rhizomae</name>
    <dbReference type="NCBI Taxonomy" id="491948"/>
    <lineage>
        <taxon>Bacteria</taxon>
        <taxon>Pseudomonadati</taxon>
        <taxon>Pseudomonadota</taxon>
        <taxon>Gammaproteobacteria</taxon>
        <taxon>Oceanospirillales</taxon>
        <taxon>Oceanospirillaceae</taxon>
        <taxon>Marinomonas</taxon>
    </lineage>
</organism>
<dbReference type="SUPFAM" id="SSF54523">
    <property type="entry name" value="Pili subunits"/>
    <property type="match status" value="1"/>
</dbReference>
<name>A0A366JE43_9GAMM</name>
<feature type="transmembrane region" description="Helical" evidence="4">
    <location>
        <begin position="12"/>
        <end position="31"/>
    </location>
</feature>
<keyword evidence="6" id="KW-1185">Reference proteome</keyword>
<dbReference type="GO" id="GO:0009289">
    <property type="term" value="C:pilus"/>
    <property type="evidence" value="ECO:0007669"/>
    <property type="project" value="InterPro"/>
</dbReference>
<dbReference type="OrthoDB" id="5918848at2"/>
<keyword evidence="4" id="KW-0472">Membrane</keyword>
<dbReference type="PANTHER" id="PTHR30093:SF34">
    <property type="entry name" value="PREPILIN PEPTIDASE-DEPENDENT PROTEIN D"/>
    <property type="match status" value="1"/>
</dbReference>
<proteinExistence type="inferred from homology"/>
<dbReference type="Pfam" id="PF07963">
    <property type="entry name" value="N_methyl"/>
    <property type="match status" value="1"/>
</dbReference>
<evidence type="ECO:0000256" key="3">
    <source>
        <dbReference type="RuleBase" id="RU000389"/>
    </source>
</evidence>
<dbReference type="Proteomes" id="UP000252792">
    <property type="component" value="Unassembled WGS sequence"/>
</dbReference>
<keyword evidence="4" id="KW-0812">Transmembrane</keyword>
<evidence type="ECO:0000313" key="6">
    <source>
        <dbReference type="Proteomes" id="UP000252792"/>
    </source>
</evidence>
<dbReference type="NCBIfam" id="TIGR02532">
    <property type="entry name" value="IV_pilin_GFxxxE"/>
    <property type="match status" value="1"/>
</dbReference>
<comment type="similarity">
    <text evidence="1 3">Belongs to the N-Me-Phe pilin family.</text>
</comment>
<dbReference type="GO" id="GO:0007155">
    <property type="term" value="P:cell adhesion"/>
    <property type="evidence" value="ECO:0007669"/>
    <property type="project" value="InterPro"/>
</dbReference>
<reference evidence="5 6" key="1">
    <citation type="submission" date="2018-06" db="EMBL/GenBank/DDBJ databases">
        <title>Genomic Encyclopedia of Type Strains, Phase III (KMG-III): the genomes of soil and plant-associated and newly described type strains.</title>
        <authorList>
            <person name="Whitman W."/>
        </authorList>
    </citation>
    <scope>NUCLEOTIDE SEQUENCE [LARGE SCALE GENOMIC DNA]</scope>
    <source>
        <strain evidence="5 6">CECT 7377</strain>
    </source>
</reference>
<dbReference type="InterPro" id="IPR045584">
    <property type="entry name" value="Pilin-like"/>
</dbReference>
<keyword evidence="2" id="KW-0488">Methylation</keyword>
<evidence type="ECO:0000256" key="4">
    <source>
        <dbReference type="SAM" id="Phobius"/>
    </source>
</evidence>
<dbReference type="Gene3D" id="3.30.700.10">
    <property type="entry name" value="Glycoprotein, Type 4 Pilin"/>
    <property type="match status" value="1"/>
</dbReference>
<dbReference type="InterPro" id="IPR001082">
    <property type="entry name" value="Pilin"/>
</dbReference>
<accession>A0A366JE43</accession>
<dbReference type="PANTHER" id="PTHR30093">
    <property type="entry name" value="GENERAL SECRETION PATHWAY PROTEIN G"/>
    <property type="match status" value="1"/>
</dbReference>
<protein>
    <submittedName>
        <fullName evidence="5">Type IV pilus assembly protein PilA</fullName>
    </submittedName>
</protein>
<keyword evidence="3" id="KW-0281">Fimbrium</keyword>
<comment type="caution">
    <text evidence="5">The sequence shown here is derived from an EMBL/GenBank/DDBJ whole genome shotgun (WGS) entry which is preliminary data.</text>
</comment>
<evidence type="ECO:0000256" key="1">
    <source>
        <dbReference type="ARBA" id="ARBA00005233"/>
    </source>
</evidence>
<dbReference type="Pfam" id="PF00114">
    <property type="entry name" value="Pilin"/>
    <property type="match status" value="1"/>
</dbReference>
<sequence>MLPTRLTIRGFTLLELMVVIAIISILASLSVPTFTRQIAKAKLIEAQNIATQHQALIEEFILLHGSFPSETEFNLIKQSPAENSIAKSISVENQNKGVGNVVITLNDGTGISENQYLKYSRDINRNWTCLSDLESNILPLQCESLVGEEE</sequence>
<dbReference type="AlphaFoldDB" id="A0A366JE43"/>
<evidence type="ECO:0000313" key="5">
    <source>
        <dbReference type="EMBL" id="RBP84544.1"/>
    </source>
</evidence>
<keyword evidence="4" id="KW-1133">Transmembrane helix</keyword>
<gene>
    <name evidence="5" type="ORF">DFP80_10314</name>
</gene>
<dbReference type="PROSITE" id="PS00409">
    <property type="entry name" value="PROKAR_NTER_METHYL"/>
    <property type="match status" value="1"/>
</dbReference>